<evidence type="ECO:0000256" key="1">
    <source>
        <dbReference type="SAM" id="MobiDB-lite"/>
    </source>
</evidence>
<gene>
    <name evidence="2" type="ORF">DEM27_12430</name>
</gene>
<keyword evidence="3" id="KW-1185">Reference proteome</keyword>
<protein>
    <recommendedName>
        <fullName evidence="4">Winged helix-turn-helix domain-containing protein</fullName>
    </recommendedName>
</protein>
<feature type="compositionally biased region" description="Basic and acidic residues" evidence="1">
    <location>
        <begin position="48"/>
        <end position="58"/>
    </location>
</feature>
<feature type="compositionally biased region" description="Polar residues" evidence="1">
    <location>
        <begin position="59"/>
        <end position="73"/>
    </location>
</feature>
<accession>A0A2U2DSC2</accession>
<dbReference type="InterPro" id="IPR036388">
    <property type="entry name" value="WH-like_DNA-bd_sf"/>
</dbReference>
<reference evidence="2 3" key="1">
    <citation type="submission" date="2018-05" db="EMBL/GenBank/DDBJ databases">
        <title>The draft genome of strain NS-104.</title>
        <authorList>
            <person name="Hang P."/>
            <person name="Jiang J."/>
        </authorList>
    </citation>
    <scope>NUCLEOTIDE SEQUENCE [LARGE SCALE GENOMIC DNA]</scope>
    <source>
        <strain evidence="2 3">NS-104</strain>
    </source>
</reference>
<organism evidence="2 3">
    <name type="scientific">Metarhizobium album</name>
    <dbReference type="NCBI Taxonomy" id="2182425"/>
    <lineage>
        <taxon>Bacteria</taxon>
        <taxon>Pseudomonadati</taxon>
        <taxon>Pseudomonadota</taxon>
        <taxon>Alphaproteobacteria</taxon>
        <taxon>Hyphomicrobiales</taxon>
        <taxon>Rhizobiaceae</taxon>
        <taxon>Metarhizobium</taxon>
    </lineage>
</organism>
<feature type="compositionally biased region" description="Basic and acidic residues" evidence="1">
    <location>
        <begin position="74"/>
        <end position="91"/>
    </location>
</feature>
<dbReference type="Gene3D" id="1.10.10.10">
    <property type="entry name" value="Winged helix-like DNA-binding domain superfamily/Winged helix DNA-binding domain"/>
    <property type="match status" value="1"/>
</dbReference>
<name>A0A2U2DSC2_9HYPH</name>
<evidence type="ECO:0000313" key="2">
    <source>
        <dbReference type="EMBL" id="PWE56226.1"/>
    </source>
</evidence>
<feature type="region of interest" description="Disordered" evidence="1">
    <location>
        <begin position="48"/>
        <end position="91"/>
    </location>
</feature>
<dbReference type="EMBL" id="QFBC01000004">
    <property type="protein sequence ID" value="PWE56226.1"/>
    <property type="molecule type" value="Genomic_DNA"/>
</dbReference>
<dbReference type="Proteomes" id="UP000245252">
    <property type="component" value="Unassembled WGS sequence"/>
</dbReference>
<proteinExistence type="predicted"/>
<feature type="region of interest" description="Disordered" evidence="1">
    <location>
        <begin position="270"/>
        <end position="298"/>
    </location>
</feature>
<feature type="compositionally biased region" description="Polar residues" evidence="1">
    <location>
        <begin position="273"/>
        <end position="298"/>
    </location>
</feature>
<sequence>MDASKLDMEKFRKVRSLIERGGTEGEKSAARNKAEVLAKKAGLTLEEALRADDADQRKNASAGSGTSQWQANEAQKKRNEEDREKRAQKRFEEAEKMYGPYEDAFRETDIEIRLNIALQAHAVFRKFTGSDEEYIHGYHGWERGDLSASIVDALHFAHPVPKDIPGAWKEHIYWDNLSAKRYAYDEYYEHPVYVRCREELLGSILDNMPVRDWRDFDIRMKWRLEQVEDGWASTYEESLAQHKRLEDDMRILRQAAEATLHPSKVDAVATATEGDNPSSGIHSGRSSTAGHVTGTGQRRSAVLKLLETSPELSDREIARRCGVSPQTVGSYRRSLAIASKVA</sequence>
<evidence type="ECO:0008006" key="4">
    <source>
        <dbReference type="Google" id="ProtNLM"/>
    </source>
</evidence>
<comment type="caution">
    <text evidence="2">The sequence shown here is derived from an EMBL/GenBank/DDBJ whole genome shotgun (WGS) entry which is preliminary data.</text>
</comment>
<dbReference type="RefSeq" id="WP_109458546.1">
    <property type="nucleotide sequence ID" value="NZ_QFBC01000004.1"/>
</dbReference>
<evidence type="ECO:0000313" key="3">
    <source>
        <dbReference type="Proteomes" id="UP000245252"/>
    </source>
</evidence>
<dbReference type="AlphaFoldDB" id="A0A2U2DSC2"/>
<dbReference type="OrthoDB" id="189843at2"/>